<gene>
    <name evidence="4" type="ORF">BN11_1040001</name>
</gene>
<comment type="caution">
    <text evidence="4">The sequence shown here is derived from an EMBL/GenBank/DDBJ whole genome shotgun (WGS) entry which is preliminary data.</text>
</comment>
<evidence type="ECO:0000313" key="5">
    <source>
        <dbReference type="Proteomes" id="UP000035763"/>
    </source>
</evidence>
<proteinExistence type="inferred from homology"/>
<dbReference type="Pfam" id="PF01478">
    <property type="entry name" value="Peptidase_A24"/>
    <property type="match status" value="1"/>
</dbReference>
<dbReference type="InterPro" id="IPR000045">
    <property type="entry name" value="Prepilin_IV_endopep_pep"/>
</dbReference>
<dbReference type="PANTHER" id="PTHR30487">
    <property type="entry name" value="TYPE 4 PREPILIN-LIKE PROTEINS LEADER PEPTIDE-PROCESSING ENZYME"/>
    <property type="match status" value="1"/>
</dbReference>
<keyword evidence="2" id="KW-0472">Membrane</keyword>
<evidence type="ECO:0000313" key="4">
    <source>
        <dbReference type="EMBL" id="CCH71675.1"/>
    </source>
</evidence>
<comment type="similarity">
    <text evidence="1">Belongs to the peptidase A24 family.</text>
</comment>
<dbReference type="GO" id="GO:0005886">
    <property type="term" value="C:plasma membrane"/>
    <property type="evidence" value="ECO:0007669"/>
    <property type="project" value="TreeGrafter"/>
</dbReference>
<keyword evidence="5" id="KW-1185">Reference proteome</keyword>
<keyword evidence="2" id="KW-0812">Transmembrane</keyword>
<dbReference type="STRING" id="1193182.BN11_1040001"/>
<dbReference type="Proteomes" id="UP000035763">
    <property type="component" value="Unassembled WGS sequence"/>
</dbReference>
<dbReference type="EMBL" id="CAJA01000007">
    <property type="protein sequence ID" value="CCH71675.1"/>
    <property type="molecule type" value="Genomic_DNA"/>
</dbReference>
<dbReference type="InterPro" id="IPR050882">
    <property type="entry name" value="Prepilin_peptidase/N-MTase"/>
</dbReference>
<sequence length="148" mass="15572">MTGAVAAIVGVALAAIDLDVHRLPRVVTWPCYPAVALLLTVCSAVTGDWPALLRALEAGAALWVLYYVLHRLARRRGLGRGDVTLAGVVGMLLGWFGWAQVAVATYLAFILAGASAALLLVLRRVSRSDRIAFGPAMIAAALVLLALQ</sequence>
<dbReference type="AlphaFoldDB" id="W6JTC8"/>
<evidence type="ECO:0000256" key="1">
    <source>
        <dbReference type="ARBA" id="ARBA00005801"/>
    </source>
</evidence>
<reference evidence="4 5" key="1">
    <citation type="journal article" date="2013" name="ISME J.">
        <title>A metabolic model for members of the genus Tetrasphaera involved in enhanced biological phosphorus removal.</title>
        <authorList>
            <person name="Kristiansen R."/>
            <person name="Nguyen H.T.T."/>
            <person name="Saunders A.M."/>
            <person name="Nielsen J.L."/>
            <person name="Wimmer R."/>
            <person name="Le V.Q."/>
            <person name="McIlroy S.J."/>
            <person name="Petrovski S."/>
            <person name="Seviour R.J."/>
            <person name="Calteau A."/>
            <person name="Nielsen K.L."/>
            <person name="Nielsen P.H."/>
        </authorList>
    </citation>
    <scope>NUCLEOTIDE SEQUENCE [LARGE SCALE GENOMIC DNA]</scope>
    <source>
        <strain evidence="4 5">Ben110</strain>
    </source>
</reference>
<evidence type="ECO:0000256" key="2">
    <source>
        <dbReference type="SAM" id="Phobius"/>
    </source>
</evidence>
<name>W6JTC8_9MICO</name>
<feature type="domain" description="Prepilin type IV endopeptidase peptidase" evidence="3">
    <location>
        <begin position="5"/>
        <end position="113"/>
    </location>
</feature>
<feature type="transmembrane region" description="Helical" evidence="2">
    <location>
        <begin position="51"/>
        <end position="69"/>
    </location>
</feature>
<organism evidence="4 5">
    <name type="scientific">Nostocoides australiense Ben110</name>
    <dbReference type="NCBI Taxonomy" id="1193182"/>
    <lineage>
        <taxon>Bacteria</taxon>
        <taxon>Bacillati</taxon>
        <taxon>Actinomycetota</taxon>
        <taxon>Actinomycetes</taxon>
        <taxon>Micrococcales</taxon>
        <taxon>Intrasporangiaceae</taxon>
        <taxon>Nostocoides</taxon>
    </lineage>
</organism>
<keyword evidence="2" id="KW-1133">Transmembrane helix</keyword>
<dbReference type="Gene3D" id="1.20.120.1220">
    <property type="match status" value="1"/>
</dbReference>
<evidence type="ECO:0000259" key="3">
    <source>
        <dbReference type="Pfam" id="PF01478"/>
    </source>
</evidence>
<feature type="transmembrane region" description="Helical" evidence="2">
    <location>
        <begin position="81"/>
        <end position="98"/>
    </location>
</feature>
<dbReference type="PANTHER" id="PTHR30487:SF0">
    <property type="entry name" value="PREPILIN LEADER PEPTIDASE_N-METHYLTRANSFERASE-RELATED"/>
    <property type="match status" value="1"/>
</dbReference>
<protein>
    <submittedName>
        <fullName evidence="4">Peptidase A24A prepilin type IV</fullName>
    </submittedName>
</protein>
<dbReference type="GO" id="GO:0004190">
    <property type="term" value="F:aspartic-type endopeptidase activity"/>
    <property type="evidence" value="ECO:0007669"/>
    <property type="project" value="InterPro"/>
</dbReference>
<accession>W6JTC8</accession>
<feature type="transmembrane region" description="Helical" evidence="2">
    <location>
        <begin position="104"/>
        <end position="122"/>
    </location>
</feature>
<dbReference type="GO" id="GO:0006465">
    <property type="term" value="P:signal peptide processing"/>
    <property type="evidence" value="ECO:0007669"/>
    <property type="project" value="TreeGrafter"/>
</dbReference>